<evidence type="ECO:0000313" key="2">
    <source>
        <dbReference type="Proteomes" id="UP000789739"/>
    </source>
</evidence>
<keyword evidence="2" id="KW-1185">Reference proteome</keyword>
<organism evidence="1 2">
    <name type="scientific">Paraglomus brasilianum</name>
    <dbReference type="NCBI Taxonomy" id="144538"/>
    <lineage>
        <taxon>Eukaryota</taxon>
        <taxon>Fungi</taxon>
        <taxon>Fungi incertae sedis</taxon>
        <taxon>Mucoromycota</taxon>
        <taxon>Glomeromycotina</taxon>
        <taxon>Glomeromycetes</taxon>
        <taxon>Paraglomerales</taxon>
        <taxon>Paraglomeraceae</taxon>
        <taxon>Paraglomus</taxon>
    </lineage>
</organism>
<accession>A0A9N9GB82</accession>
<protein>
    <submittedName>
        <fullName evidence="1">10770_t:CDS:1</fullName>
    </submittedName>
</protein>
<proteinExistence type="predicted"/>
<reference evidence="1" key="1">
    <citation type="submission" date="2021-06" db="EMBL/GenBank/DDBJ databases">
        <authorList>
            <person name="Kallberg Y."/>
            <person name="Tangrot J."/>
            <person name="Rosling A."/>
        </authorList>
    </citation>
    <scope>NUCLEOTIDE SEQUENCE</scope>
    <source>
        <strain evidence="1">BR232B</strain>
    </source>
</reference>
<dbReference type="AlphaFoldDB" id="A0A9N9GB82"/>
<dbReference type="Proteomes" id="UP000789739">
    <property type="component" value="Unassembled WGS sequence"/>
</dbReference>
<sequence>MVANVSLWRYPMHHRKKTGKKRLKTFTSYFEMIHITKGKRCKQGYKIPREGLCVYGTQCHGYAVDLYEMDYIKLFYVVRSIGTTVICRSDIKKLAFVLRMMWAFRERMSAANKVWDNLESRYETHTPQSSSDDANDYTKATPKKRVKLAANIK</sequence>
<name>A0A9N9GB82_9GLOM</name>
<dbReference type="EMBL" id="CAJVPI010001154">
    <property type="protein sequence ID" value="CAG8597873.1"/>
    <property type="molecule type" value="Genomic_DNA"/>
</dbReference>
<comment type="caution">
    <text evidence="1">The sequence shown here is derived from an EMBL/GenBank/DDBJ whole genome shotgun (WGS) entry which is preliminary data.</text>
</comment>
<evidence type="ECO:0000313" key="1">
    <source>
        <dbReference type="EMBL" id="CAG8597873.1"/>
    </source>
</evidence>
<dbReference type="OrthoDB" id="2311218at2759"/>
<gene>
    <name evidence="1" type="ORF">PBRASI_LOCUS7478</name>
</gene>